<dbReference type="SUPFAM" id="SSF46689">
    <property type="entry name" value="Homeodomain-like"/>
    <property type="match status" value="1"/>
</dbReference>
<keyword evidence="4" id="KW-1185">Reference proteome</keyword>
<evidence type="ECO:0000313" key="4">
    <source>
        <dbReference type="Proteomes" id="UP000472971"/>
    </source>
</evidence>
<evidence type="ECO:0000313" key="2">
    <source>
        <dbReference type="EMBL" id="MBA4535639.1"/>
    </source>
</evidence>
<reference evidence="2 5" key="2">
    <citation type="submission" date="2020-07" db="EMBL/GenBank/DDBJ databases">
        <authorList>
            <person name="Feng H."/>
        </authorList>
    </citation>
    <scope>NUCLEOTIDE SEQUENCE [LARGE SCALE GENOMIC DNA]</scope>
    <source>
        <strain evidence="5">s-12</strain>
        <strain evidence="2">S-12</strain>
    </source>
</reference>
<organism evidence="3 4">
    <name type="scientific">Bacillus aquiflavi</name>
    <dbReference type="NCBI Taxonomy" id="2672567"/>
    <lineage>
        <taxon>Bacteria</taxon>
        <taxon>Bacillati</taxon>
        <taxon>Bacillota</taxon>
        <taxon>Bacilli</taxon>
        <taxon>Bacillales</taxon>
        <taxon>Bacillaceae</taxon>
        <taxon>Bacillus</taxon>
    </lineage>
</organism>
<protein>
    <submittedName>
        <fullName evidence="2">Helix-turn-helix domain-containing protein</fullName>
    </submittedName>
</protein>
<dbReference type="AlphaFoldDB" id="A0A6B3VUL5"/>
<dbReference type="Gene3D" id="1.10.10.2840">
    <property type="entry name" value="PucR C-terminal helix-turn-helix domain"/>
    <property type="match status" value="1"/>
</dbReference>
<gene>
    <name evidence="3" type="ORF">G4D64_00455</name>
    <name evidence="2" type="ORF">H1Z61_00455</name>
</gene>
<comment type="caution">
    <text evidence="3">The sequence shown here is derived from an EMBL/GenBank/DDBJ whole genome shotgun (WGS) entry which is preliminary data.</text>
</comment>
<dbReference type="RefSeq" id="WP_163238955.1">
    <property type="nucleotide sequence ID" value="NZ_JAAIWN010000001.1"/>
</dbReference>
<dbReference type="EMBL" id="JACEIO010000001">
    <property type="protein sequence ID" value="MBA4535639.1"/>
    <property type="molecule type" value="Genomic_DNA"/>
</dbReference>
<evidence type="ECO:0000259" key="1">
    <source>
        <dbReference type="Pfam" id="PF13556"/>
    </source>
</evidence>
<dbReference type="InterPro" id="IPR025736">
    <property type="entry name" value="PucR_C-HTH_dom"/>
</dbReference>
<evidence type="ECO:0000313" key="3">
    <source>
        <dbReference type="EMBL" id="NEY80015.1"/>
    </source>
</evidence>
<evidence type="ECO:0000313" key="5">
    <source>
        <dbReference type="Proteomes" id="UP000570010"/>
    </source>
</evidence>
<sequence length="300" mass="35785">MISKLQSFYPKAIQKKHPSTTKSQHFHWLQDPLTDQWIGIPIQDLSDSELNLLKALFPYKSFDFNRSIKAKVWYEFLFAKGDLPQLKNKKQYRAIYFTCKMNENERYDFENAFQGFFPEEIIIIWENEHTGIILEKMGSQTVSKEELISIIDTLTSDFYINIKMYIGKFRDINNTFRTHFKIENHFFKTGMKFLQTERVLTFERILPTLLLISIPQELQRMLIYEYNDILSSKDELLHTVKTYIENYFNASLTAKKLYIHRNTLQYRLEKFTKKTGITFEDFHDAIAIFLAAILYPLVEK</sequence>
<name>A0A6B3VUL5_9BACI</name>
<dbReference type="Pfam" id="PF13556">
    <property type="entry name" value="HTH_30"/>
    <property type="match status" value="1"/>
</dbReference>
<feature type="domain" description="PucR C-terminal helix-turn-helix" evidence="1">
    <location>
        <begin position="236"/>
        <end position="292"/>
    </location>
</feature>
<dbReference type="PANTHER" id="PTHR33744">
    <property type="entry name" value="CARBOHYDRATE DIACID REGULATOR"/>
    <property type="match status" value="1"/>
</dbReference>
<dbReference type="InterPro" id="IPR009057">
    <property type="entry name" value="Homeodomain-like_sf"/>
</dbReference>
<reference evidence="3 4" key="1">
    <citation type="submission" date="2020-02" db="EMBL/GenBank/DDBJ databases">
        <title>Bacillus aquiflavi sp. nov., isolated from yellow water of strong flavor Chinese baijiu in Yibin region of China.</title>
        <authorList>
            <person name="Xie J."/>
        </authorList>
    </citation>
    <scope>NUCLEOTIDE SEQUENCE [LARGE SCALE GENOMIC DNA]</scope>
    <source>
        <strain evidence="3 4">3H-10</strain>
    </source>
</reference>
<dbReference type="Proteomes" id="UP000570010">
    <property type="component" value="Unassembled WGS sequence"/>
</dbReference>
<proteinExistence type="predicted"/>
<dbReference type="InterPro" id="IPR051448">
    <property type="entry name" value="CdaR-like_regulators"/>
</dbReference>
<dbReference type="InterPro" id="IPR042070">
    <property type="entry name" value="PucR_C-HTH_sf"/>
</dbReference>
<accession>A0A6B3VUL5</accession>
<dbReference type="Proteomes" id="UP000472971">
    <property type="component" value="Unassembled WGS sequence"/>
</dbReference>
<dbReference type="EMBL" id="JAAIWN010000001">
    <property type="protein sequence ID" value="NEY80015.1"/>
    <property type="molecule type" value="Genomic_DNA"/>
</dbReference>
<dbReference type="PANTHER" id="PTHR33744:SF15">
    <property type="entry name" value="CARBOHYDRATE DIACID REGULATOR"/>
    <property type="match status" value="1"/>
</dbReference>